<reference evidence="3" key="1">
    <citation type="submission" date="2017-06" db="EMBL/GenBank/DDBJ databases">
        <authorList>
            <person name="LiPuma J."/>
            <person name="Spilker T."/>
        </authorList>
    </citation>
    <scope>NUCLEOTIDE SEQUENCE [LARGE SCALE GENOMIC DNA]</scope>
    <source>
        <strain evidence="3">AU17325</strain>
    </source>
</reference>
<dbReference type="PANTHER" id="PTHR13748:SF62">
    <property type="entry name" value="COBW DOMAIN-CONTAINING PROTEIN"/>
    <property type="match status" value="1"/>
</dbReference>
<dbReference type="Proteomes" id="UP000214600">
    <property type="component" value="Unassembled WGS sequence"/>
</dbReference>
<dbReference type="InterPro" id="IPR051316">
    <property type="entry name" value="Zinc-reg_GTPase_activator"/>
</dbReference>
<dbReference type="InterPro" id="IPR027417">
    <property type="entry name" value="P-loop_NTPase"/>
</dbReference>
<sequence>MSAPTQLVILAGMLGSGKTSLIEALLASETVDVATAVIVNEVGAVNIDGAILSQSARGATMATLSNGCVCCSLSDDLVTTIDDLVSTRRQASLPPFERIVLECSGLSKPGQVVLALSQLAALSLRVHIVAAYDCTRPPAESDDSNDAIAQIGAAHTVVLTKTDLVDHSVRSLAADTARVLNPLARIVNELSISARVNESFRHLDDLTGAEPLVIDESALRPRALLHPRVRVYRARIASWPDWYDVLDWLENVAGIMGERLLRMKAIVPGGAPSHQVLLQSVGTTFAAPRQLSSTDAFENAVIFIVRDFALDEAEEIDSAFPVEWSVLQR</sequence>
<reference evidence="2 3" key="2">
    <citation type="submission" date="2017-08" db="EMBL/GenBank/DDBJ databases">
        <title>WGS of novel Burkholderia cepaca complex species.</title>
        <authorList>
            <person name="Lipuma J."/>
            <person name="Spilker T."/>
        </authorList>
    </citation>
    <scope>NUCLEOTIDE SEQUENCE [LARGE SCALE GENOMIC DNA]</scope>
    <source>
        <strain evidence="2 3">AU17325</strain>
    </source>
</reference>
<dbReference type="PANTHER" id="PTHR13748">
    <property type="entry name" value="COBW-RELATED"/>
    <property type="match status" value="1"/>
</dbReference>
<dbReference type="SUPFAM" id="SSF52540">
    <property type="entry name" value="P-loop containing nucleoside triphosphate hydrolases"/>
    <property type="match status" value="1"/>
</dbReference>
<dbReference type="GO" id="GO:0005737">
    <property type="term" value="C:cytoplasm"/>
    <property type="evidence" value="ECO:0007669"/>
    <property type="project" value="TreeGrafter"/>
</dbReference>
<evidence type="ECO:0000313" key="3">
    <source>
        <dbReference type="Proteomes" id="UP000214600"/>
    </source>
</evidence>
<evidence type="ECO:0000313" key="2">
    <source>
        <dbReference type="EMBL" id="OXI43503.1"/>
    </source>
</evidence>
<feature type="domain" description="CobW/HypB/UreG nucleotide-binding" evidence="1">
    <location>
        <begin position="8"/>
        <end position="187"/>
    </location>
</feature>
<gene>
    <name evidence="2" type="ORF">CFB84_18195</name>
</gene>
<evidence type="ECO:0000259" key="1">
    <source>
        <dbReference type="Pfam" id="PF02492"/>
    </source>
</evidence>
<dbReference type="Pfam" id="PF02492">
    <property type="entry name" value="cobW"/>
    <property type="match status" value="1"/>
</dbReference>
<dbReference type="EMBL" id="NKFA01000007">
    <property type="protein sequence ID" value="OXI43503.1"/>
    <property type="molecule type" value="Genomic_DNA"/>
</dbReference>
<dbReference type="InterPro" id="IPR003495">
    <property type="entry name" value="CobW/HypB/UreG_nucleotide-bd"/>
</dbReference>
<dbReference type="InterPro" id="IPR036627">
    <property type="entry name" value="CobW-likC_sf"/>
</dbReference>
<dbReference type="RefSeq" id="WP_089451504.1">
    <property type="nucleotide sequence ID" value="NZ_NKFA01000007.1"/>
</dbReference>
<dbReference type="Gene3D" id="3.30.1220.10">
    <property type="entry name" value="CobW-like, C-terminal domain"/>
    <property type="match status" value="1"/>
</dbReference>
<proteinExistence type="predicted"/>
<comment type="caution">
    <text evidence="2">The sequence shown here is derived from an EMBL/GenBank/DDBJ whole genome shotgun (WGS) entry which is preliminary data.</text>
</comment>
<protein>
    <submittedName>
        <fullName evidence="2">Cobalamin biosynthesis protein CobW</fullName>
    </submittedName>
</protein>
<dbReference type="OrthoDB" id="9808822at2"/>
<accession>A0A228IM70</accession>
<dbReference type="Gene3D" id="3.40.50.300">
    <property type="entry name" value="P-loop containing nucleotide triphosphate hydrolases"/>
    <property type="match status" value="1"/>
</dbReference>
<dbReference type="AlphaFoldDB" id="A0A228IM70"/>
<organism evidence="2 3">
    <name type="scientific">Burkholderia aenigmatica</name>
    <dbReference type="NCBI Taxonomy" id="2015348"/>
    <lineage>
        <taxon>Bacteria</taxon>
        <taxon>Pseudomonadati</taxon>
        <taxon>Pseudomonadota</taxon>
        <taxon>Betaproteobacteria</taxon>
        <taxon>Burkholderiales</taxon>
        <taxon>Burkholderiaceae</taxon>
        <taxon>Burkholderia</taxon>
        <taxon>Burkholderia cepacia complex</taxon>
    </lineage>
</organism>
<name>A0A228IM70_9BURK</name>